<evidence type="ECO:0000256" key="3">
    <source>
        <dbReference type="ARBA" id="ARBA00023027"/>
    </source>
</evidence>
<feature type="domain" description="3-hydroxyisobutyrate dehydrogenase-like NAD-binding" evidence="6">
    <location>
        <begin position="164"/>
        <end position="282"/>
    </location>
</feature>
<dbReference type="PROSITE" id="PS00895">
    <property type="entry name" value="3_HYDROXYISOBUT_DH"/>
    <property type="match status" value="1"/>
</dbReference>
<dbReference type="GO" id="GO:0050661">
    <property type="term" value="F:NADP binding"/>
    <property type="evidence" value="ECO:0007669"/>
    <property type="project" value="InterPro"/>
</dbReference>
<organism evidence="7 8">
    <name type="scientific">Candidatus Macondimonas diazotrophica</name>
    <dbReference type="NCBI Taxonomy" id="2305248"/>
    <lineage>
        <taxon>Bacteria</taxon>
        <taxon>Pseudomonadati</taxon>
        <taxon>Pseudomonadota</taxon>
        <taxon>Gammaproteobacteria</taxon>
        <taxon>Chromatiales</taxon>
        <taxon>Ectothiorhodospiraceae</taxon>
        <taxon>Candidatus Macondimonas</taxon>
    </lineage>
</organism>
<evidence type="ECO:0000259" key="6">
    <source>
        <dbReference type="Pfam" id="PF14833"/>
    </source>
</evidence>
<dbReference type="EMBL" id="SRIO01000001">
    <property type="protein sequence ID" value="TFZ84196.1"/>
    <property type="molecule type" value="Genomic_DNA"/>
</dbReference>
<dbReference type="Pfam" id="PF14833">
    <property type="entry name" value="NAD_binding_11"/>
    <property type="match status" value="1"/>
</dbReference>
<dbReference type="InterPro" id="IPR006115">
    <property type="entry name" value="6PGDH_NADP-bd"/>
</dbReference>
<dbReference type="Gene3D" id="1.10.1040.10">
    <property type="entry name" value="N-(1-d-carboxylethyl)-l-norvaline Dehydrogenase, domain 2"/>
    <property type="match status" value="1"/>
</dbReference>
<evidence type="ECO:0000313" key="8">
    <source>
        <dbReference type="Proteomes" id="UP000297890"/>
    </source>
</evidence>
<feature type="domain" description="6-phosphogluconate dehydrogenase NADP-binding" evidence="5">
    <location>
        <begin position="4"/>
        <end position="161"/>
    </location>
</feature>
<dbReference type="RefSeq" id="WP_135280556.1">
    <property type="nucleotide sequence ID" value="NZ_SRIO01000001.1"/>
</dbReference>
<dbReference type="InterPro" id="IPR013328">
    <property type="entry name" value="6PGD_dom2"/>
</dbReference>
<dbReference type="InterPro" id="IPR002204">
    <property type="entry name" value="3-OH-isobutyrate_DH-rel_CS"/>
</dbReference>
<dbReference type="GO" id="GO:0016054">
    <property type="term" value="P:organic acid catabolic process"/>
    <property type="evidence" value="ECO:0007669"/>
    <property type="project" value="UniProtKB-ARBA"/>
</dbReference>
<sequence>MNPRVGFIGLGAMGLPMARNLHRAGLLAAVWNRTATKSRALAAETSCRQAADPADLARGSDIVVLCVSADRDVLDLMAAMAPGLAPESIIVDCSTVAPETACKAAETARFHGADFLDCPVSGGVEGAHQASLVTMVGGDPATLERARPALSAMTRKIAWMGPVGAGQATKAVNQVMAAGIAAAVTEALALGAAAGLPLDRVIEVVSGGAAGNWFLERRGPTLIQNHFETGFKLALHDKDLAICEQIAAQYRGDLPLVRTVRADYAALMASGFGDEDISALYRRKRALFDPDAGPPFDAE</sequence>
<accession>A0A4Z0FCD2</accession>
<dbReference type="OrthoDB" id="9786703at2"/>
<dbReference type="Proteomes" id="UP000297890">
    <property type="component" value="Unassembled WGS sequence"/>
</dbReference>
<dbReference type="InterPro" id="IPR036291">
    <property type="entry name" value="NAD(P)-bd_dom_sf"/>
</dbReference>
<evidence type="ECO:0000313" key="7">
    <source>
        <dbReference type="EMBL" id="TFZ84196.1"/>
    </source>
</evidence>
<feature type="active site" evidence="4">
    <location>
        <position position="170"/>
    </location>
</feature>
<dbReference type="InterPro" id="IPR008927">
    <property type="entry name" value="6-PGluconate_DH-like_C_sf"/>
</dbReference>
<dbReference type="InterPro" id="IPR029154">
    <property type="entry name" value="HIBADH-like_NADP-bd"/>
</dbReference>
<dbReference type="SUPFAM" id="SSF48179">
    <property type="entry name" value="6-phosphogluconate dehydrogenase C-terminal domain-like"/>
    <property type="match status" value="1"/>
</dbReference>
<keyword evidence="8" id="KW-1185">Reference proteome</keyword>
<dbReference type="PIRSF" id="PIRSF000103">
    <property type="entry name" value="HIBADH"/>
    <property type="match status" value="1"/>
</dbReference>
<comment type="similarity">
    <text evidence="1">Belongs to the HIBADH-related family.</text>
</comment>
<keyword evidence="3" id="KW-0520">NAD</keyword>
<dbReference type="GO" id="GO:0016491">
    <property type="term" value="F:oxidoreductase activity"/>
    <property type="evidence" value="ECO:0007669"/>
    <property type="project" value="UniProtKB-KW"/>
</dbReference>
<comment type="caution">
    <text evidence="7">The sequence shown here is derived from an EMBL/GenBank/DDBJ whole genome shotgun (WGS) entry which is preliminary data.</text>
</comment>
<keyword evidence="2" id="KW-0560">Oxidoreductase</keyword>
<dbReference type="PANTHER" id="PTHR43060">
    <property type="entry name" value="3-HYDROXYISOBUTYRATE DEHYDROGENASE-LIKE 1, MITOCHONDRIAL-RELATED"/>
    <property type="match status" value="1"/>
</dbReference>
<dbReference type="InterPro" id="IPR015815">
    <property type="entry name" value="HIBADH-related"/>
</dbReference>
<evidence type="ECO:0000259" key="5">
    <source>
        <dbReference type="Pfam" id="PF03446"/>
    </source>
</evidence>
<dbReference type="SUPFAM" id="SSF51735">
    <property type="entry name" value="NAD(P)-binding Rossmann-fold domains"/>
    <property type="match status" value="1"/>
</dbReference>
<reference evidence="7 8" key="1">
    <citation type="journal article" date="2019" name="ISME J.">
        <title>Candidatus Macondimonas diazotrophica, a novel gammaproteobacterial genus dominating crude-oil-contaminated coastal sediments.</title>
        <authorList>
            <person name="Karthikeyan S."/>
            <person name="Konstantinidis K."/>
        </authorList>
    </citation>
    <scope>NUCLEOTIDE SEQUENCE [LARGE SCALE GENOMIC DNA]</scope>
    <source>
        <strain evidence="7 8">KTK01</strain>
    </source>
</reference>
<evidence type="ECO:0000256" key="2">
    <source>
        <dbReference type="ARBA" id="ARBA00023002"/>
    </source>
</evidence>
<gene>
    <name evidence="7" type="ORF">E4680_01275</name>
</gene>
<name>A0A4Z0FCD2_9GAMM</name>
<protein>
    <submittedName>
        <fullName evidence="7">NAD(P)-dependent oxidoreductase</fullName>
    </submittedName>
</protein>
<evidence type="ECO:0000256" key="1">
    <source>
        <dbReference type="ARBA" id="ARBA00009080"/>
    </source>
</evidence>
<dbReference type="PANTHER" id="PTHR43060:SF15">
    <property type="entry name" value="3-HYDROXYISOBUTYRATE DEHYDROGENASE-LIKE 1, MITOCHONDRIAL-RELATED"/>
    <property type="match status" value="1"/>
</dbReference>
<evidence type="ECO:0000256" key="4">
    <source>
        <dbReference type="PIRSR" id="PIRSR000103-1"/>
    </source>
</evidence>
<proteinExistence type="inferred from homology"/>
<dbReference type="AlphaFoldDB" id="A0A4Z0FCD2"/>
<dbReference type="Gene3D" id="3.40.50.720">
    <property type="entry name" value="NAD(P)-binding Rossmann-like Domain"/>
    <property type="match status" value="1"/>
</dbReference>
<dbReference type="Pfam" id="PF03446">
    <property type="entry name" value="NAD_binding_2"/>
    <property type="match status" value="1"/>
</dbReference>
<dbReference type="GO" id="GO:0051287">
    <property type="term" value="F:NAD binding"/>
    <property type="evidence" value="ECO:0007669"/>
    <property type="project" value="InterPro"/>
</dbReference>